<feature type="region of interest" description="Disordered" evidence="1">
    <location>
        <begin position="58"/>
        <end position="95"/>
    </location>
</feature>
<sequence length="95" mass="10344">MFRGGADKNGFSMGAFSNFKEVFGVSPNLWIVPVFTSAGDGCDFPVRREHQLQTFIAPPDHSYDAMGTTRSRSEQDGDTPATLLPTLAPSSRHIP</sequence>
<keyword evidence="2" id="KW-0808">Transferase</keyword>
<dbReference type="GO" id="GO:0016740">
    <property type="term" value="F:transferase activity"/>
    <property type="evidence" value="ECO:0007669"/>
    <property type="project" value="UniProtKB-KW"/>
</dbReference>
<dbReference type="AlphaFoldDB" id="S4PEB8"/>
<proteinExistence type="predicted"/>
<evidence type="ECO:0000256" key="1">
    <source>
        <dbReference type="SAM" id="MobiDB-lite"/>
    </source>
</evidence>
<dbReference type="EMBL" id="GAIX01001639">
    <property type="protein sequence ID" value="JAA90921.1"/>
    <property type="molecule type" value="Transcribed_RNA"/>
</dbReference>
<reference evidence="2" key="2">
    <citation type="submission" date="2013-05" db="EMBL/GenBank/DDBJ databases">
        <authorList>
            <person name="Carter J.-M."/>
            <person name="Baker S.C."/>
            <person name="Pink R."/>
            <person name="Carter D.R.F."/>
            <person name="Collins A."/>
            <person name="Tomlin J."/>
            <person name="Gibbs M."/>
            <person name="Breuker C.J."/>
        </authorList>
    </citation>
    <scope>NUCLEOTIDE SEQUENCE</scope>
    <source>
        <tissue evidence="2">Ovary</tissue>
    </source>
</reference>
<protein>
    <submittedName>
        <fullName evidence="2">Palmitoyltransferase ZDHHC2</fullName>
    </submittedName>
</protein>
<accession>S4PEB8</accession>
<name>S4PEB8_9NEOP</name>
<reference evidence="2" key="1">
    <citation type="journal article" date="2013" name="BMC Genomics">
        <title>Unscrambling butterfly oogenesis.</title>
        <authorList>
            <person name="Carter J.M."/>
            <person name="Baker S.C."/>
            <person name="Pink R."/>
            <person name="Carter D.R."/>
            <person name="Collins A."/>
            <person name="Tomlin J."/>
            <person name="Gibbs M."/>
            <person name="Breuker C.J."/>
        </authorList>
    </citation>
    <scope>NUCLEOTIDE SEQUENCE</scope>
    <source>
        <tissue evidence="2">Ovary</tissue>
    </source>
</reference>
<organism evidence="2">
    <name type="scientific">Pararge aegeria</name>
    <name type="common">speckled wood butterfly</name>
    <dbReference type="NCBI Taxonomy" id="116150"/>
    <lineage>
        <taxon>Eukaryota</taxon>
        <taxon>Metazoa</taxon>
        <taxon>Ecdysozoa</taxon>
        <taxon>Arthropoda</taxon>
        <taxon>Hexapoda</taxon>
        <taxon>Insecta</taxon>
        <taxon>Pterygota</taxon>
        <taxon>Neoptera</taxon>
        <taxon>Endopterygota</taxon>
        <taxon>Lepidoptera</taxon>
        <taxon>Glossata</taxon>
        <taxon>Ditrysia</taxon>
        <taxon>Papilionoidea</taxon>
        <taxon>Nymphalidae</taxon>
        <taxon>Satyrinae</taxon>
        <taxon>Satyrini</taxon>
        <taxon>Parargina</taxon>
        <taxon>Pararge</taxon>
    </lineage>
</organism>
<evidence type="ECO:0000313" key="2">
    <source>
        <dbReference type="EMBL" id="JAA90921.1"/>
    </source>
</evidence>